<dbReference type="PIRSF" id="PIRSF005522">
    <property type="entry name" value="UCP005522"/>
    <property type="match status" value="1"/>
</dbReference>
<dbReference type="Gene3D" id="3.40.50.11290">
    <property type="match status" value="1"/>
</dbReference>
<keyword evidence="3" id="KW-1185">Reference proteome</keyword>
<reference evidence="2 3" key="1">
    <citation type="submission" date="2016-05" db="EMBL/GenBank/DDBJ databases">
        <title>Diversity and Homogeneity among Thermoacidophilic Verrucomicrobia Methanotrophs Linked with Geographical Origin.</title>
        <authorList>
            <person name="Erikstad H.-A."/>
            <person name="Smestad N.B."/>
            <person name="Ceballos R.M."/>
            <person name="Birkeland N.-K."/>
        </authorList>
    </citation>
    <scope>NUCLEOTIDE SEQUENCE [LARGE SCALE GENOMIC DNA]</scope>
    <source>
        <strain evidence="2 3">Phi</strain>
    </source>
</reference>
<evidence type="ECO:0000259" key="1">
    <source>
        <dbReference type="Pfam" id="PF14403"/>
    </source>
</evidence>
<dbReference type="InterPro" id="IPR051680">
    <property type="entry name" value="ATP-dep_Glu-Cys_Ligase-2"/>
</dbReference>
<dbReference type="InterPro" id="IPR025841">
    <property type="entry name" value="CP_ATPgrasp_2"/>
</dbReference>
<proteinExistence type="predicted"/>
<evidence type="ECO:0000313" key="3">
    <source>
        <dbReference type="Proteomes" id="UP000297713"/>
    </source>
</evidence>
<dbReference type="InterPro" id="IPR016450">
    <property type="entry name" value="UCP005522"/>
</dbReference>
<dbReference type="Gene3D" id="3.30.1490.270">
    <property type="match status" value="1"/>
</dbReference>
<gene>
    <name evidence="2" type="ORF">A7Q10_01675</name>
</gene>
<dbReference type="EMBL" id="LXQC01000165">
    <property type="protein sequence ID" value="TFE67014.1"/>
    <property type="molecule type" value="Genomic_DNA"/>
</dbReference>
<organism evidence="2 3">
    <name type="scientific">Methylacidiphilum caldifontis</name>
    <dbReference type="NCBI Taxonomy" id="2795386"/>
    <lineage>
        <taxon>Bacteria</taxon>
        <taxon>Pseudomonadati</taxon>
        <taxon>Verrucomicrobiota</taxon>
        <taxon>Methylacidiphilae</taxon>
        <taxon>Methylacidiphilales</taxon>
        <taxon>Methylacidiphilaceae</taxon>
        <taxon>Methylacidiphilum (ex Ratnadevi et al. 2023)</taxon>
    </lineage>
</organism>
<sequence>MDILGNPKIEYQSLWEMILSRVGIEKLMMAQKKAFYRYKQLGVTFSLKNGKEKTEDRIFPFDVIPRLIVKREWEKIKKGLIQRLTALNLFVEDVYHKQRILKDKVIPGELVLNSSGFVEQMVGLDVPRGIYAAVCGCDLLKDQKGNFIVLEDNLRIPSGVSYMLSARMVLKECCPFFFSSQRPLPIQSYPKALLETFLDLHPPGCPQSQVAVLTPGPYNSAYFEHSFLANQMGTALVESKELRIENGKLYLKAGKTKKNITVLYRRIEEGFLDPEVFRPDSLIGLKGLFRLYREGKLNIINAPGCGIGDDKAIYSFVPQIIRYYLGEEPILHNVETYCCFNPKEKSYVLEKIEQLVVKEVSQSGGYGMLIGPVSSSRQREEFKQKILANPQNYIAQPLVWFSKLPCLVDGTVEPRRVDLRPFVLLGKEPRVVPGGLTRVAIDSQSFVVNSSQGGGSKDSWVIEDEKR</sequence>
<dbReference type="PANTHER" id="PTHR34595">
    <property type="entry name" value="BLR5612 PROTEIN"/>
    <property type="match status" value="1"/>
</dbReference>
<dbReference type="AlphaFoldDB" id="A0A4Y8PBI7"/>
<evidence type="ECO:0000313" key="2">
    <source>
        <dbReference type="EMBL" id="TFE67014.1"/>
    </source>
</evidence>
<protein>
    <recommendedName>
        <fullName evidence="1">Circularly permuted ATP-grasp type 2 domain-containing protein</fullName>
    </recommendedName>
</protein>
<accession>A0A4Y8PBI7</accession>
<comment type="caution">
    <text evidence="2">The sequence shown here is derived from an EMBL/GenBank/DDBJ whole genome shotgun (WGS) entry which is preliminary data.</text>
</comment>
<dbReference type="PANTHER" id="PTHR34595:SF7">
    <property type="entry name" value="SLL1039 PROTEIN"/>
    <property type="match status" value="1"/>
</dbReference>
<name>A0A4Y8PBI7_9BACT</name>
<dbReference type="Pfam" id="PF14403">
    <property type="entry name" value="CP_ATPgrasp_2"/>
    <property type="match status" value="1"/>
</dbReference>
<feature type="domain" description="Circularly permuted ATP-grasp type 2" evidence="1">
    <location>
        <begin position="65"/>
        <end position="440"/>
    </location>
</feature>
<dbReference type="Proteomes" id="UP000297713">
    <property type="component" value="Unassembled WGS sequence"/>
</dbReference>
<dbReference type="SUPFAM" id="SSF56059">
    <property type="entry name" value="Glutathione synthetase ATP-binding domain-like"/>
    <property type="match status" value="1"/>
</dbReference>